<organism evidence="2 3">
    <name type="scientific">Rhizopogon vesiculosus</name>
    <dbReference type="NCBI Taxonomy" id="180088"/>
    <lineage>
        <taxon>Eukaryota</taxon>
        <taxon>Fungi</taxon>
        <taxon>Dikarya</taxon>
        <taxon>Basidiomycota</taxon>
        <taxon>Agaricomycotina</taxon>
        <taxon>Agaricomycetes</taxon>
        <taxon>Agaricomycetidae</taxon>
        <taxon>Boletales</taxon>
        <taxon>Suillineae</taxon>
        <taxon>Rhizopogonaceae</taxon>
        <taxon>Rhizopogon</taxon>
    </lineage>
</organism>
<sequence length="238" mass="24829">MPASPVSSGIMNDSILPSDRAAVLNALGLSDDEHKEDYGSGKIANGLTSSPRLTEQNTASSNAARPPPAYKPTKAASVFPETTEHHRVGSAALHTRSTIQSAPAVPDIDRNFSLTDNDARSDGGVADGCDSAANVIQDANNDPFARPHIMSPRGDRYQFIAEPGSPPITNFRNFSPSPSPSATSNLGSRVTPLHPHSPSYSRTISGGTPISFGNQPQSTVPFVIPSSPVSTGGRSDVS</sequence>
<feature type="compositionally biased region" description="Polar residues" evidence="1">
    <location>
        <begin position="227"/>
        <end position="238"/>
    </location>
</feature>
<protein>
    <submittedName>
        <fullName evidence="2">Uncharacterized protein</fullName>
    </submittedName>
</protein>
<name>A0A1J8PUS0_9AGAM</name>
<dbReference type="OrthoDB" id="549353at2759"/>
<evidence type="ECO:0000256" key="1">
    <source>
        <dbReference type="SAM" id="MobiDB-lite"/>
    </source>
</evidence>
<keyword evidence="3" id="KW-1185">Reference proteome</keyword>
<feature type="region of interest" description="Disordered" evidence="1">
    <location>
        <begin position="157"/>
        <end position="238"/>
    </location>
</feature>
<dbReference type="EMBL" id="LVVM01004766">
    <property type="protein sequence ID" value="OJA12223.1"/>
    <property type="molecule type" value="Genomic_DNA"/>
</dbReference>
<reference evidence="2 3" key="1">
    <citation type="submission" date="2016-03" db="EMBL/GenBank/DDBJ databases">
        <title>Comparative genomics of the ectomycorrhizal sister species Rhizopogon vinicolor and Rhizopogon vesiculosus (Basidiomycota: Boletales) reveals a divergence of the mating type B locus.</title>
        <authorList>
            <person name="Mujic A.B."/>
            <person name="Kuo A."/>
            <person name="Tritt A."/>
            <person name="Lipzen A."/>
            <person name="Chen C."/>
            <person name="Johnson J."/>
            <person name="Sharma A."/>
            <person name="Barry K."/>
            <person name="Grigoriev I.V."/>
            <person name="Spatafora J.W."/>
        </authorList>
    </citation>
    <scope>NUCLEOTIDE SEQUENCE [LARGE SCALE GENOMIC DNA]</scope>
    <source>
        <strain evidence="2 3">AM-OR11-056</strain>
    </source>
</reference>
<evidence type="ECO:0000313" key="2">
    <source>
        <dbReference type="EMBL" id="OJA12223.1"/>
    </source>
</evidence>
<evidence type="ECO:0000313" key="3">
    <source>
        <dbReference type="Proteomes" id="UP000183567"/>
    </source>
</evidence>
<gene>
    <name evidence="2" type="ORF">AZE42_12267</name>
</gene>
<accession>A0A1J8PUS0</accession>
<proteinExistence type="predicted"/>
<feature type="compositionally biased region" description="Polar residues" evidence="1">
    <location>
        <begin position="198"/>
        <end position="220"/>
    </location>
</feature>
<feature type="compositionally biased region" description="Polar residues" evidence="1">
    <location>
        <begin position="46"/>
        <end position="63"/>
    </location>
</feature>
<dbReference type="STRING" id="180088.A0A1J8PUS0"/>
<comment type="caution">
    <text evidence="2">The sequence shown here is derived from an EMBL/GenBank/DDBJ whole genome shotgun (WGS) entry which is preliminary data.</text>
</comment>
<dbReference type="Proteomes" id="UP000183567">
    <property type="component" value="Unassembled WGS sequence"/>
</dbReference>
<feature type="region of interest" description="Disordered" evidence="1">
    <location>
        <begin position="32"/>
        <end position="126"/>
    </location>
</feature>
<dbReference type="AlphaFoldDB" id="A0A1J8PUS0"/>